<dbReference type="AlphaFoldDB" id="A0A9X1SHU3"/>
<feature type="region of interest" description="Disordered" evidence="5">
    <location>
        <begin position="253"/>
        <end position="274"/>
    </location>
</feature>
<keyword evidence="9" id="KW-1185">Reference proteome</keyword>
<evidence type="ECO:0000256" key="3">
    <source>
        <dbReference type="ARBA" id="ARBA00023004"/>
    </source>
</evidence>
<feature type="signal peptide" evidence="6">
    <location>
        <begin position="1"/>
        <end position="28"/>
    </location>
</feature>
<dbReference type="PANTHER" id="PTHR35008">
    <property type="entry name" value="BLL4482 PROTEIN-RELATED"/>
    <property type="match status" value="1"/>
</dbReference>
<dbReference type="PROSITE" id="PS51007">
    <property type="entry name" value="CYTC"/>
    <property type="match status" value="1"/>
</dbReference>
<dbReference type="GO" id="GO:0009055">
    <property type="term" value="F:electron transfer activity"/>
    <property type="evidence" value="ECO:0007669"/>
    <property type="project" value="InterPro"/>
</dbReference>
<feature type="compositionally biased region" description="Basic and acidic residues" evidence="5">
    <location>
        <begin position="253"/>
        <end position="268"/>
    </location>
</feature>
<evidence type="ECO:0000256" key="2">
    <source>
        <dbReference type="ARBA" id="ARBA00022723"/>
    </source>
</evidence>
<organism evidence="8 9">
    <name type="scientific">Blastopirellula sediminis</name>
    <dbReference type="NCBI Taxonomy" id="2894196"/>
    <lineage>
        <taxon>Bacteria</taxon>
        <taxon>Pseudomonadati</taxon>
        <taxon>Planctomycetota</taxon>
        <taxon>Planctomycetia</taxon>
        <taxon>Pirellulales</taxon>
        <taxon>Pirellulaceae</taxon>
        <taxon>Blastopirellula</taxon>
    </lineage>
</organism>
<reference evidence="8" key="1">
    <citation type="submission" date="2021-11" db="EMBL/GenBank/DDBJ databases">
        <title>Genome sequence.</title>
        <authorList>
            <person name="Sun Q."/>
        </authorList>
    </citation>
    <scope>NUCLEOTIDE SEQUENCE</scope>
    <source>
        <strain evidence="8">JC732</strain>
    </source>
</reference>
<keyword evidence="3 4" id="KW-0408">Iron</keyword>
<name>A0A9X1SHU3_9BACT</name>
<feature type="chain" id="PRO_5040941455" evidence="6">
    <location>
        <begin position="29"/>
        <end position="274"/>
    </location>
</feature>
<dbReference type="GO" id="GO:0046872">
    <property type="term" value="F:metal ion binding"/>
    <property type="evidence" value="ECO:0007669"/>
    <property type="project" value="UniProtKB-KW"/>
</dbReference>
<evidence type="ECO:0000256" key="6">
    <source>
        <dbReference type="SAM" id="SignalP"/>
    </source>
</evidence>
<dbReference type="Proteomes" id="UP001139103">
    <property type="component" value="Unassembled WGS sequence"/>
</dbReference>
<dbReference type="Gene3D" id="1.10.760.10">
    <property type="entry name" value="Cytochrome c-like domain"/>
    <property type="match status" value="2"/>
</dbReference>
<dbReference type="InterPro" id="IPR009056">
    <property type="entry name" value="Cyt_c-like_dom"/>
</dbReference>
<dbReference type="GO" id="GO:0020037">
    <property type="term" value="F:heme binding"/>
    <property type="evidence" value="ECO:0007669"/>
    <property type="project" value="InterPro"/>
</dbReference>
<dbReference type="InterPro" id="IPR036909">
    <property type="entry name" value="Cyt_c-like_dom_sf"/>
</dbReference>
<evidence type="ECO:0000256" key="5">
    <source>
        <dbReference type="SAM" id="MobiDB-lite"/>
    </source>
</evidence>
<dbReference type="SUPFAM" id="SSF46626">
    <property type="entry name" value="Cytochrome c"/>
    <property type="match status" value="2"/>
</dbReference>
<keyword evidence="6" id="KW-0732">Signal</keyword>
<dbReference type="EMBL" id="JAJKFT010000010">
    <property type="protein sequence ID" value="MCC9631615.1"/>
    <property type="molecule type" value="Genomic_DNA"/>
</dbReference>
<evidence type="ECO:0000256" key="4">
    <source>
        <dbReference type="PROSITE-ProRule" id="PRU00433"/>
    </source>
</evidence>
<accession>A0A9X1SHU3</accession>
<keyword evidence="2 4" id="KW-0479">Metal-binding</keyword>
<dbReference type="InterPro" id="IPR051459">
    <property type="entry name" value="Cytochrome_c-type_DH"/>
</dbReference>
<dbReference type="Pfam" id="PF21342">
    <property type="entry name" value="SoxA-TsdA_cyt-c"/>
    <property type="match status" value="1"/>
</dbReference>
<evidence type="ECO:0000259" key="7">
    <source>
        <dbReference type="PROSITE" id="PS51007"/>
    </source>
</evidence>
<sequence length="274" mass="29702">MRRGKFGAAITAFSVIAVSALSANMACAEESPLPYPAGKLGEVVRLGEEIVMRTDEHPLSKPFVGNTLRCTSCHLEGGKHPQAGSFLQTAVAYPAWSPREKRVITLEDRVLNCFMRSQNGVRPPNGSEVAVAVTTYITWLSTGAAIKMNAEKPLGPNHVPAIDLAKHQPADVERGKIVYQQRCADCHGEEGAGDLDNPPVWGDQSYNDGAGLSRVDKLASWVKVGMPVDDADLTEQEAIDVAAFINSHARPHFELKDHLPPPERRGEYNGESPN</sequence>
<evidence type="ECO:0000313" key="8">
    <source>
        <dbReference type="EMBL" id="MCC9631615.1"/>
    </source>
</evidence>
<gene>
    <name evidence="8" type="ORF">LOC68_24730</name>
</gene>
<keyword evidence="1 4" id="KW-0349">Heme</keyword>
<dbReference type="RefSeq" id="WP_230223904.1">
    <property type="nucleotide sequence ID" value="NZ_JAJKFT010000010.1"/>
</dbReference>
<dbReference type="Pfam" id="PF00034">
    <property type="entry name" value="Cytochrom_C"/>
    <property type="match status" value="1"/>
</dbReference>
<proteinExistence type="predicted"/>
<feature type="domain" description="Cytochrome c" evidence="7">
    <location>
        <begin position="170"/>
        <end position="249"/>
    </location>
</feature>
<protein>
    <submittedName>
        <fullName evidence="8">C-type cytochrome</fullName>
    </submittedName>
</protein>
<comment type="caution">
    <text evidence="8">The sequence shown here is derived from an EMBL/GenBank/DDBJ whole genome shotgun (WGS) entry which is preliminary data.</text>
</comment>
<dbReference type="PANTHER" id="PTHR35008:SF4">
    <property type="entry name" value="BLL4482 PROTEIN"/>
    <property type="match status" value="1"/>
</dbReference>
<evidence type="ECO:0000313" key="9">
    <source>
        <dbReference type="Proteomes" id="UP001139103"/>
    </source>
</evidence>
<evidence type="ECO:0000256" key="1">
    <source>
        <dbReference type="ARBA" id="ARBA00022617"/>
    </source>
</evidence>